<dbReference type="InterPro" id="IPR004304">
    <property type="entry name" value="FmdA_AmdA"/>
</dbReference>
<accession>A0A2I1L7V2</accession>
<organism evidence="1 2">
    <name type="scientific">Aerococcus urinae</name>
    <dbReference type="NCBI Taxonomy" id="1376"/>
    <lineage>
        <taxon>Bacteria</taxon>
        <taxon>Bacillati</taxon>
        <taxon>Bacillota</taxon>
        <taxon>Bacilli</taxon>
        <taxon>Lactobacillales</taxon>
        <taxon>Aerococcaceae</taxon>
        <taxon>Aerococcus</taxon>
    </lineage>
</organism>
<dbReference type="AlphaFoldDB" id="A0A2I1L7V2"/>
<dbReference type="SUPFAM" id="SSF141130">
    <property type="entry name" value="Acetamidase/Formamidase-like"/>
    <property type="match status" value="1"/>
</dbReference>
<dbReference type="Proteomes" id="UP000251923">
    <property type="component" value="Unassembled WGS sequence"/>
</dbReference>
<reference evidence="1 2" key="1">
    <citation type="submission" date="2018-04" db="EMBL/GenBank/DDBJ databases">
        <title>Aerococcus urinae genomes.</title>
        <authorList>
            <person name="Hilt E."/>
            <person name="Gilbert N.M."/>
            <person name="Thomas-White K."/>
            <person name="Putonti C."/>
            <person name="Lewis A.L."/>
            <person name="Visck K.L."/>
            <person name="Wolfe A.J."/>
        </authorList>
    </citation>
    <scope>NUCLEOTIDE SEQUENCE [LARGE SCALE GENOMIC DNA]</scope>
    <source>
        <strain evidence="1 2">UMB7480</strain>
    </source>
</reference>
<evidence type="ECO:0000313" key="1">
    <source>
        <dbReference type="EMBL" id="RAV79980.1"/>
    </source>
</evidence>
<proteinExistence type="predicted"/>
<name>A0A2I1L7V2_9LACT</name>
<dbReference type="GO" id="GO:0016811">
    <property type="term" value="F:hydrolase activity, acting on carbon-nitrogen (but not peptide) bonds, in linear amides"/>
    <property type="evidence" value="ECO:0007669"/>
    <property type="project" value="InterPro"/>
</dbReference>
<protein>
    <submittedName>
        <fullName evidence="1">Acetamidase</fullName>
    </submittedName>
</protein>
<sequence>MLLKTFTIYKQYEMIGLYQILNRHIGGRLMHITKDHYVFSMDKNHEPIAKVASGQRLQVDVWDCFKGSVQDEKDLISGIDFNEINPATGPIYVEGAQPGNVLKVTIHSIDLDPQGAIMTSPGLNKYFSKEITEEETAICKVSEDQKTFDYYGATFPVHKMIGVIGTAPKDEAVATGLPDLHGGNMDNNQITEGSVVYLPVEVEGALLALGDMHAAMGDGEIWGSGVEIGGSVDLTVEVLESFPCPTPFVETDQAYYSYGVGEDFETAVVQANDRMAEFIMAQTGLSYNKVGMFMTFAAHLESCQIVNPNISMRVRVDKTSYEKLKDVKE</sequence>
<dbReference type="Gene3D" id="2.60.120.580">
    <property type="entry name" value="Acetamidase/Formamidase-like domains"/>
    <property type="match status" value="2"/>
</dbReference>
<dbReference type="PANTHER" id="PTHR31891:SF1">
    <property type="entry name" value="FORMAMIDASE C869.04-RELATED"/>
    <property type="match status" value="1"/>
</dbReference>
<dbReference type="EMBL" id="QMHM01000006">
    <property type="protein sequence ID" value="RAV79980.1"/>
    <property type="molecule type" value="Genomic_DNA"/>
</dbReference>
<dbReference type="Gene3D" id="3.10.28.20">
    <property type="entry name" value="Acetamidase/Formamidase-like domains"/>
    <property type="match status" value="1"/>
</dbReference>
<comment type="caution">
    <text evidence="1">The sequence shown here is derived from an EMBL/GenBank/DDBJ whole genome shotgun (WGS) entry which is preliminary data.</text>
</comment>
<gene>
    <name evidence="1" type="ORF">DBT54_04680</name>
</gene>
<dbReference type="PANTHER" id="PTHR31891">
    <property type="entry name" value="FORMAMIDASE C869.04-RELATED"/>
    <property type="match status" value="1"/>
</dbReference>
<dbReference type="Pfam" id="PF03069">
    <property type="entry name" value="FmdA_AmdA"/>
    <property type="match status" value="1"/>
</dbReference>
<evidence type="ECO:0000313" key="2">
    <source>
        <dbReference type="Proteomes" id="UP000251923"/>
    </source>
</evidence>